<dbReference type="InterPro" id="IPR027359">
    <property type="entry name" value="Volt_channel_dom_sf"/>
</dbReference>
<feature type="transmembrane region" description="Helical" evidence="6">
    <location>
        <begin position="201"/>
        <end position="226"/>
    </location>
</feature>
<dbReference type="GO" id="GO:0001518">
    <property type="term" value="C:voltage-gated sodium channel complex"/>
    <property type="evidence" value="ECO:0007669"/>
    <property type="project" value="TreeGrafter"/>
</dbReference>
<keyword evidence="4 6" id="KW-0472">Membrane</keyword>
<dbReference type="GO" id="GO:0005248">
    <property type="term" value="F:voltage-gated sodium channel activity"/>
    <property type="evidence" value="ECO:0007669"/>
    <property type="project" value="TreeGrafter"/>
</dbReference>
<feature type="compositionally biased region" description="Low complexity" evidence="5">
    <location>
        <begin position="245"/>
        <end position="263"/>
    </location>
</feature>
<feature type="transmembrane region" description="Helical" evidence="6">
    <location>
        <begin position="127"/>
        <end position="152"/>
    </location>
</feature>
<evidence type="ECO:0000313" key="8">
    <source>
        <dbReference type="EMBL" id="VEG74276.1"/>
    </source>
</evidence>
<dbReference type="SUPFAM" id="SSF81324">
    <property type="entry name" value="Voltage-gated potassium channels"/>
    <property type="match status" value="1"/>
</dbReference>
<dbReference type="PANTHER" id="PTHR10037">
    <property type="entry name" value="VOLTAGE-GATED CATION CHANNEL CALCIUM AND SODIUM"/>
    <property type="match status" value="1"/>
</dbReference>
<keyword evidence="9" id="KW-1185">Reference proteome</keyword>
<dbReference type="KEGG" id="asla:NCTC11923_00906"/>
<evidence type="ECO:0000256" key="2">
    <source>
        <dbReference type="ARBA" id="ARBA00022692"/>
    </source>
</evidence>
<protein>
    <submittedName>
        <fullName evidence="8">Ion transport protein</fullName>
    </submittedName>
</protein>
<keyword evidence="2 6" id="KW-0812">Transmembrane</keyword>
<dbReference type="Gene3D" id="1.20.120.350">
    <property type="entry name" value="Voltage-gated potassium channels. Chain C"/>
    <property type="match status" value="1"/>
</dbReference>
<dbReference type="EMBL" id="LR134363">
    <property type="protein sequence ID" value="VEG74276.1"/>
    <property type="molecule type" value="Genomic_DNA"/>
</dbReference>
<feature type="region of interest" description="Disordered" evidence="5">
    <location>
        <begin position="236"/>
        <end position="277"/>
    </location>
</feature>
<dbReference type="Pfam" id="PF00520">
    <property type="entry name" value="Ion_trans"/>
    <property type="match status" value="1"/>
</dbReference>
<evidence type="ECO:0000256" key="3">
    <source>
        <dbReference type="ARBA" id="ARBA00022989"/>
    </source>
</evidence>
<reference evidence="8 9" key="1">
    <citation type="submission" date="2018-12" db="EMBL/GenBank/DDBJ databases">
        <authorList>
            <consortium name="Pathogen Informatics"/>
        </authorList>
    </citation>
    <scope>NUCLEOTIDE SEQUENCE [LARGE SCALE GENOMIC DNA]</scope>
    <source>
        <strain evidence="8 9">NCTC11923</strain>
    </source>
</reference>
<evidence type="ECO:0000256" key="6">
    <source>
        <dbReference type="SAM" id="Phobius"/>
    </source>
</evidence>
<gene>
    <name evidence="8" type="ORF">NCTC11923_00906</name>
</gene>
<proteinExistence type="predicted"/>
<dbReference type="InterPro" id="IPR005821">
    <property type="entry name" value="Ion_trans_dom"/>
</dbReference>
<evidence type="ECO:0000259" key="7">
    <source>
        <dbReference type="Pfam" id="PF00520"/>
    </source>
</evidence>
<evidence type="ECO:0000313" key="9">
    <source>
        <dbReference type="Proteomes" id="UP000276899"/>
    </source>
</evidence>
<dbReference type="RefSeq" id="WP_051281475.1">
    <property type="nucleotide sequence ID" value="NZ_CBCRWE010000076.1"/>
</dbReference>
<accession>A0A3S4WJH9</accession>
<dbReference type="AlphaFoldDB" id="A0A3S4WJH9"/>
<evidence type="ECO:0000256" key="4">
    <source>
        <dbReference type="ARBA" id="ARBA00023136"/>
    </source>
</evidence>
<comment type="subcellular location">
    <subcellularLocation>
        <location evidence="1">Membrane</location>
        <topology evidence="1">Multi-pass membrane protein</topology>
    </subcellularLocation>
</comment>
<feature type="transmembrane region" description="Helical" evidence="6">
    <location>
        <begin position="20"/>
        <end position="42"/>
    </location>
</feature>
<sequence length="301" mass="32755">MTPQPTPWRRRLDEWVHSTRVQNVVMALILINSVTIGLETAVAHGSALGRILTVIDHTALTVFVAEIVIKLVAMGPRRFARDGWNIFDFLVVAVALVPGAGPLSVLRTLRILRLLRVIKFMPSLRRVVEALLLSLPGISAIALLMVMIFYVAAVMSTAMFGPAFPDWFGNLGRSLYTLFQVMTLESWSMGIVRPVMEHSPWAWAFFVPFILISAFTMLNLFVAVIVDTMSQMDARHQGDDDAADAAEASGTAADDAAASGAEPADPPADLPADPPADLSGEILAELRALREEVAALRAERV</sequence>
<keyword evidence="3 6" id="KW-1133">Transmembrane helix</keyword>
<dbReference type="STRING" id="1278298.GCA_000428685_01865"/>
<dbReference type="Gene3D" id="1.10.287.70">
    <property type="match status" value="1"/>
</dbReference>
<dbReference type="Proteomes" id="UP000276899">
    <property type="component" value="Chromosome"/>
</dbReference>
<feature type="transmembrane region" description="Helical" evidence="6">
    <location>
        <begin position="86"/>
        <end position="106"/>
    </location>
</feature>
<evidence type="ECO:0000256" key="5">
    <source>
        <dbReference type="SAM" id="MobiDB-lite"/>
    </source>
</evidence>
<organism evidence="8 9">
    <name type="scientific">Actinomyces slackii</name>
    <dbReference type="NCBI Taxonomy" id="52774"/>
    <lineage>
        <taxon>Bacteria</taxon>
        <taxon>Bacillati</taxon>
        <taxon>Actinomycetota</taxon>
        <taxon>Actinomycetes</taxon>
        <taxon>Actinomycetales</taxon>
        <taxon>Actinomycetaceae</taxon>
        <taxon>Actinomyces</taxon>
    </lineage>
</organism>
<evidence type="ECO:0000256" key="1">
    <source>
        <dbReference type="ARBA" id="ARBA00004141"/>
    </source>
</evidence>
<feature type="domain" description="Ion transport" evidence="7">
    <location>
        <begin position="22"/>
        <end position="235"/>
    </location>
</feature>
<feature type="compositionally biased region" description="Pro residues" evidence="5">
    <location>
        <begin position="264"/>
        <end position="274"/>
    </location>
</feature>
<dbReference type="PANTHER" id="PTHR10037:SF62">
    <property type="entry name" value="SODIUM CHANNEL PROTEIN 60E"/>
    <property type="match status" value="1"/>
</dbReference>
<name>A0A3S4WJH9_9ACTO</name>
<dbReference type="InterPro" id="IPR043203">
    <property type="entry name" value="VGCC_Ca_Na"/>
</dbReference>